<dbReference type="PANTHER" id="PTHR24567:SF74">
    <property type="entry name" value="HTH-TYPE TRANSCRIPTIONAL REGULATOR ARCR"/>
    <property type="match status" value="1"/>
</dbReference>
<organism evidence="5 6">
    <name type="scientific">Myxacorys almedinensis A</name>
    <dbReference type="NCBI Taxonomy" id="2690445"/>
    <lineage>
        <taxon>Bacteria</taxon>
        <taxon>Bacillati</taxon>
        <taxon>Cyanobacteriota</taxon>
        <taxon>Cyanophyceae</taxon>
        <taxon>Leptolyngbyales</taxon>
        <taxon>Leptolyngbyaceae</taxon>
        <taxon>Myxacorys</taxon>
        <taxon>Myxacorys almedinensis</taxon>
    </lineage>
</organism>
<dbReference type="InterPro" id="IPR036390">
    <property type="entry name" value="WH_DNA-bd_sf"/>
</dbReference>
<evidence type="ECO:0000259" key="4">
    <source>
        <dbReference type="PROSITE" id="PS51063"/>
    </source>
</evidence>
<comment type="caution">
    <text evidence="5">The sequence shown here is derived from an EMBL/GenBank/DDBJ whole genome shotgun (WGS) entry which is preliminary data.</text>
</comment>
<evidence type="ECO:0000313" key="5">
    <source>
        <dbReference type="EMBL" id="NDJ17866.1"/>
    </source>
</evidence>
<feature type="domain" description="HTH crp-type" evidence="4">
    <location>
        <begin position="146"/>
        <end position="212"/>
    </location>
</feature>
<dbReference type="PANTHER" id="PTHR24567">
    <property type="entry name" value="CRP FAMILY TRANSCRIPTIONAL REGULATORY PROTEIN"/>
    <property type="match status" value="1"/>
</dbReference>
<dbReference type="GO" id="GO:0003700">
    <property type="term" value="F:DNA-binding transcription factor activity"/>
    <property type="evidence" value="ECO:0007669"/>
    <property type="project" value="TreeGrafter"/>
</dbReference>
<keyword evidence="2" id="KW-0238">DNA-binding</keyword>
<dbReference type="Gene3D" id="2.60.120.10">
    <property type="entry name" value="Jelly Rolls"/>
    <property type="match status" value="1"/>
</dbReference>
<evidence type="ECO:0000256" key="3">
    <source>
        <dbReference type="ARBA" id="ARBA00023163"/>
    </source>
</evidence>
<protein>
    <submittedName>
        <fullName evidence="5">Helix-turn-helix domain-containing protein</fullName>
    </submittedName>
</protein>
<dbReference type="SMART" id="SM00100">
    <property type="entry name" value="cNMP"/>
    <property type="match status" value="1"/>
</dbReference>
<evidence type="ECO:0000313" key="6">
    <source>
        <dbReference type="Proteomes" id="UP000646053"/>
    </source>
</evidence>
<keyword evidence="1" id="KW-0805">Transcription regulation</keyword>
<evidence type="ECO:0000256" key="2">
    <source>
        <dbReference type="ARBA" id="ARBA00023125"/>
    </source>
</evidence>
<proteinExistence type="predicted"/>
<dbReference type="EMBL" id="WVIE01000011">
    <property type="protein sequence ID" value="NDJ17866.1"/>
    <property type="molecule type" value="Genomic_DNA"/>
</dbReference>
<dbReference type="SUPFAM" id="SSF51206">
    <property type="entry name" value="cAMP-binding domain-like"/>
    <property type="match status" value="1"/>
</dbReference>
<dbReference type="SUPFAM" id="SSF46785">
    <property type="entry name" value="Winged helix' DNA-binding domain"/>
    <property type="match status" value="1"/>
</dbReference>
<dbReference type="InterPro" id="IPR036388">
    <property type="entry name" value="WH-like_DNA-bd_sf"/>
</dbReference>
<dbReference type="GO" id="GO:0005829">
    <property type="term" value="C:cytosol"/>
    <property type="evidence" value="ECO:0007669"/>
    <property type="project" value="TreeGrafter"/>
</dbReference>
<dbReference type="RefSeq" id="WP_162423385.1">
    <property type="nucleotide sequence ID" value="NZ_WVIE01000011.1"/>
</dbReference>
<dbReference type="Proteomes" id="UP000646053">
    <property type="component" value="Unassembled WGS sequence"/>
</dbReference>
<dbReference type="InterPro" id="IPR018490">
    <property type="entry name" value="cNMP-bd_dom_sf"/>
</dbReference>
<name>A0A8J7Z472_9CYAN</name>
<dbReference type="AlphaFoldDB" id="A0A8J7Z472"/>
<dbReference type="InterPro" id="IPR012318">
    <property type="entry name" value="HTH_CRP"/>
</dbReference>
<dbReference type="InterPro" id="IPR000595">
    <property type="entry name" value="cNMP-bd_dom"/>
</dbReference>
<dbReference type="Gene3D" id="1.10.10.10">
    <property type="entry name" value="Winged helix-like DNA-binding domain superfamily/Winged helix DNA-binding domain"/>
    <property type="match status" value="1"/>
</dbReference>
<reference evidence="5" key="1">
    <citation type="submission" date="2019-12" db="EMBL/GenBank/DDBJ databases">
        <title>High-Quality draft genome sequences of three cyanobacteria isolated from the limestone walls of the Old Cathedral of Coimbra.</title>
        <authorList>
            <person name="Tiago I."/>
            <person name="Soares F."/>
            <person name="Portugal A."/>
        </authorList>
    </citation>
    <scope>NUCLEOTIDE SEQUENCE</scope>
    <source>
        <strain evidence="5">A</strain>
    </source>
</reference>
<dbReference type="InterPro" id="IPR050397">
    <property type="entry name" value="Env_Response_Regulators"/>
</dbReference>
<keyword evidence="6" id="KW-1185">Reference proteome</keyword>
<keyword evidence="3" id="KW-0804">Transcription</keyword>
<gene>
    <name evidence="5" type="ORF">GS601_11270</name>
</gene>
<dbReference type="PROSITE" id="PS51063">
    <property type="entry name" value="HTH_CRP_2"/>
    <property type="match status" value="1"/>
</dbReference>
<evidence type="ECO:0000256" key="1">
    <source>
        <dbReference type="ARBA" id="ARBA00023015"/>
    </source>
</evidence>
<dbReference type="GO" id="GO:0003677">
    <property type="term" value="F:DNA binding"/>
    <property type="evidence" value="ECO:0007669"/>
    <property type="project" value="UniProtKB-KW"/>
</dbReference>
<dbReference type="Pfam" id="PF13545">
    <property type="entry name" value="HTH_Crp_2"/>
    <property type="match status" value="1"/>
</dbReference>
<accession>A0A8J7Z472</accession>
<sequence length="238" mass="26578">MPQRPNTPQNQILSALPAEEYQRLLPHLEVVDLPIRKVLFGSGDRIEYVYFPHRSIISLVTILDDGATVEVGLVGNEGMAGVEVFLDDAIATNQAIVQVADSATRLPASVLKAEFNRCETLQKLLLHYMNALFFQVSQGAACYRRHPIEERLARWLLMVSDRVGSDEITLTHDFISQMLGTRRAGVTIAAGALKQAGLIRYHRGNIMILEHQQLEEVACECYQLTKSMFKSLSIAQLS</sequence>
<dbReference type="InterPro" id="IPR014710">
    <property type="entry name" value="RmlC-like_jellyroll"/>
</dbReference>